<evidence type="ECO:0000313" key="3">
    <source>
        <dbReference type="EMBL" id="TSI19789.1"/>
    </source>
</evidence>
<organism evidence="3 4">
    <name type="scientific">Brevibacterium aurantiacum</name>
    <dbReference type="NCBI Taxonomy" id="273384"/>
    <lineage>
        <taxon>Bacteria</taxon>
        <taxon>Bacillati</taxon>
        <taxon>Actinomycetota</taxon>
        <taxon>Actinomycetes</taxon>
        <taxon>Micrococcales</taxon>
        <taxon>Brevibacteriaceae</taxon>
        <taxon>Brevibacterium</taxon>
    </lineage>
</organism>
<feature type="domain" description="Glycosyltransferase 2-like" evidence="2">
    <location>
        <begin position="35"/>
        <end position="148"/>
    </location>
</feature>
<dbReference type="Pfam" id="PF00535">
    <property type="entry name" value="Glycos_transf_2"/>
    <property type="match status" value="1"/>
</dbReference>
<gene>
    <name evidence="3" type="ORF">FO013_02265</name>
</gene>
<comment type="caution">
    <text evidence="3">The sequence shown here is derived from an EMBL/GenBank/DDBJ whole genome shotgun (WGS) entry which is preliminary data.</text>
</comment>
<reference evidence="3 4" key="1">
    <citation type="submission" date="2019-07" db="EMBL/GenBank/DDBJ databases">
        <title>Draft genome sequence of Brevibacterium aurantiacum XU54 isolated from Xinjiang China.</title>
        <authorList>
            <person name="Xu X."/>
        </authorList>
    </citation>
    <scope>NUCLEOTIDE SEQUENCE [LARGE SCALE GENOMIC DNA]</scope>
    <source>
        <strain evidence="3 4">XU54</strain>
    </source>
</reference>
<dbReference type="EMBL" id="VLTK01000001">
    <property type="protein sequence ID" value="TSI19789.1"/>
    <property type="molecule type" value="Genomic_DNA"/>
</dbReference>
<name>A0A556CQS9_BREAU</name>
<dbReference type="PANTHER" id="PTHR22916">
    <property type="entry name" value="GLYCOSYLTRANSFERASE"/>
    <property type="match status" value="1"/>
</dbReference>
<keyword evidence="4" id="KW-1185">Reference proteome</keyword>
<keyword evidence="3" id="KW-0808">Transferase</keyword>
<dbReference type="AlphaFoldDB" id="A0A556CQS9"/>
<dbReference type="InterPro" id="IPR001173">
    <property type="entry name" value="Glyco_trans_2-like"/>
</dbReference>
<dbReference type="GO" id="GO:0016758">
    <property type="term" value="F:hexosyltransferase activity"/>
    <property type="evidence" value="ECO:0007669"/>
    <property type="project" value="UniProtKB-ARBA"/>
</dbReference>
<evidence type="ECO:0000256" key="1">
    <source>
        <dbReference type="SAM" id="MobiDB-lite"/>
    </source>
</evidence>
<feature type="region of interest" description="Disordered" evidence="1">
    <location>
        <begin position="1"/>
        <end position="26"/>
    </location>
</feature>
<evidence type="ECO:0000313" key="4">
    <source>
        <dbReference type="Proteomes" id="UP000316406"/>
    </source>
</evidence>
<dbReference type="Proteomes" id="UP000316406">
    <property type="component" value="Unassembled WGS sequence"/>
</dbReference>
<dbReference type="PANTHER" id="PTHR22916:SF3">
    <property type="entry name" value="UDP-GLCNAC:BETAGAL BETA-1,3-N-ACETYLGLUCOSAMINYLTRANSFERASE-LIKE PROTEIN 1"/>
    <property type="match status" value="1"/>
</dbReference>
<dbReference type="InterPro" id="IPR029044">
    <property type="entry name" value="Nucleotide-diphossugar_trans"/>
</dbReference>
<dbReference type="OrthoDB" id="3226099at2"/>
<proteinExistence type="predicted"/>
<feature type="compositionally biased region" description="Polar residues" evidence="1">
    <location>
        <begin position="1"/>
        <end position="16"/>
    </location>
</feature>
<evidence type="ECO:0000259" key="2">
    <source>
        <dbReference type="Pfam" id="PF00535"/>
    </source>
</evidence>
<protein>
    <submittedName>
        <fullName evidence="3">Glycosyltransferase family 2 protein</fullName>
    </submittedName>
</protein>
<accession>A0A556CQS9</accession>
<dbReference type="SUPFAM" id="SSF53448">
    <property type="entry name" value="Nucleotide-diphospho-sugar transferases"/>
    <property type="match status" value="1"/>
</dbReference>
<sequence length="374" mass="41059">MPPTGSGSSFPASSTPCRRRRPGGENLMSNDALISVIIPVHNGERYLQDCLRSVLTQCHEHLELIVVDDGSTDGTPEILEDFSSRDPRIIRLQTDHAGAAAARNAALAKARGEWIMFIDADDQLLTPCLLEAIADCSDSALDMVTFETSSNSADIAIAHDAALLARHRCIAGETGLTRPRRVLDPSYLVPKIIDESFNTVWNKAYRRAAVARSGARYPVGIRLGEDLLFNLSFARAAAIGSHLPLLGYYYRRDNFASVTKRFVPGKHEELMLVNDALQQFASDLSSPELIAAAGYIRAKNAVSSTRDLHHRQCPLPLREKLAAAKTYRCAATRVASRGLRPVQLIFGAVYNLLDHRVLFLLTGFLAAANRRAIR</sequence>
<dbReference type="Gene3D" id="3.90.550.10">
    <property type="entry name" value="Spore Coat Polysaccharide Biosynthesis Protein SpsA, Chain A"/>
    <property type="match status" value="1"/>
</dbReference>
<dbReference type="CDD" id="cd00761">
    <property type="entry name" value="Glyco_tranf_GTA_type"/>
    <property type="match status" value="1"/>
</dbReference>